<dbReference type="AlphaFoldDB" id="A0BHZ0"/>
<keyword evidence="2" id="KW-1185">Reference proteome</keyword>
<dbReference type="RefSeq" id="XP_001425555.1">
    <property type="nucleotide sequence ID" value="XM_001425518.1"/>
</dbReference>
<dbReference type="EMBL" id="CT867996">
    <property type="protein sequence ID" value="CAK58157.1"/>
    <property type="molecule type" value="Genomic_DNA"/>
</dbReference>
<dbReference type="KEGG" id="ptm:GSPATT00029193001"/>
<dbReference type="GeneID" id="5011339"/>
<reference evidence="1 2" key="1">
    <citation type="journal article" date="2006" name="Nature">
        <title>Global trends of whole-genome duplications revealed by the ciliate Paramecium tetraurelia.</title>
        <authorList>
            <consortium name="Genoscope"/>
            <person name="Aury J.-M."/>
            <person name="Jaillon O."/>
            <person name="Duret L."/>
            <person name="Noel B."/>
            <person name="Jubin C."/>
            <person name="Porcel B.M."/>
            <person name="Segurens B."/>
            <person name="Daubin V."/>
            <person name="Anthouard V."/>
            <person name="Aiach N."/>
            <person name="Arnaiz O."/>
            <person name="Billaut A."/>
            <person name="Beisson J."/>
            <person name="Blanc I."/>
            <person name="Bouhouche K."/>
            <person name="Camara F."/>
            <person name="Duharcourt S."/>
            <person name="Guigo R."/>
            <person name="Gogendeau D."/>
            <person name="Katinka M."/>
            <person name="Keller A.-M."/>
            <person name="Kissmehl R."/>
            <person name="Klotz C."/>
            <person name="Koll F."/>
            <person name="Le Moue A."/>
            <person name="Lepere C."/>
            <person name="Malinsky S."/>
            <person name="Nowacki M."/>
            <person name="Nowak J.K."/>
            <person name="Plattner H."/>
            <person name="Poulain J."/>
            <person name="Ruiz F."/>
            <person name="Serrano V."/>
            <person name="Zagulski M."/>
            <person name="Dessen P."/>
            <person name="Betermier M."/>
            <person name="Weissenbach J."/>
            <person name="Scarpelli C."/>
            <person name="Schachter V."/>
            <person name="Sperling L."/>
            <person name="Meyer E."/>
            <person name="Cohen J."/>
            <person name="Wincker P."/>
        </authorList>
    </citation>
    <scope>NUCLEOTIDE SEQUENCE [LARGE SCALE GENOMIC DNA]</scope>
    <source>
        <strain evidence="1 2">Stock d4-2</strain>
    </source>
</reference>
<dbReference type="InParanoid" id="A0BHZ0"/>
<sequence length="130" mass="15685">MSNLKLYLSVQYKQLYQIALRYSKQSDSSKNKRDPIHFLLYDAQNFEQFNSSFLHQMTKKLLSHVFEKWNKNFITFRNATKEEREKKGKKGVALFWQPPKLFELPQDIVVRLFLFEELEKRGLITGEYKE</sequence>
<protein>
    <submittedName>
        <fullName evidence="1">Uncharacterized protein</fullName>
    </submittedName>
</protein>
<gene>
    <name evidence="1" type="ORF">GSPATT00029193001</name>
</gene>
<name>A0BHZ0_PARTE</name>
<accession>A0BHZ0</accession>
<organism evidence="1 2">
    <name type="scientific">Paramecium tetraurelia</name>
    <dbReference type="NCBI Taxonomy" id="5888"/>
    <lineage>
        <taxon>Eukaryota</taxon>
        <taxon>Sar</taxon>
        <taxon>Alveolata</taxon>
        <taxon>Ciliophora</taxon>
        <taxon>Intramacronucleata</taxon>
        <taxon>Oligohymenophorea</taxon>
        <taxon>Peniculida</taxon>
        <taxon>Parameciidae</taxon>
        <taxon>Paramecium</taxon>
    </lineage>
</organism>
<dbReference type="HOGENOM" id="CLU_1942147_0_0_1"/>
<evidence type="ECO:0000313" key="2">
    <source>
        <dbReference type="Proteomes" id="UP000000600"/>
    </source>
</evidence>
<proteinExistence type="predicted"/>
<dbReference type="Proteomes" id="UP000000600">
    <property type="component" value="Unassembled WGS sequence"/>
</dbReference>
<evidence type="ECO:0000313" key="1">
    <source>
        <dbReference type="EMBL" id="CAK58157.1"/>
    </source>
</evidence>